<protein>
    <submittedName>
        <fullName evidence="2">Uncharacterized protein</fullName>
    </submittedName>
</protein>
<evidence type="ECO:0000256" key="1">
    <source>
        <dbReference type="SAM" id="SignalP"/>
    </source>
</evidence>
<dbReference type="RefSeq" id="WP_237873416.1">
    <property type="nucleotide sequence ID" value="NZ_JAKLTR010000009.1"/>
</dbReference>
<keyword evidence="3" id="KW-1185">Reference proteome</keyword>
<feature type="chain" id="PRO_5046780215" evidence="1">
    <location>
        <begin position="22"/>
        <end position="113"/>
    </location>
</feature>
<evidence type="ECO:0000313" key="2">
    <source>
        <dbReference type="EMBL" id="MCG2615541.1"/>
    </source>
</evidence>
<accession>A0ABS9KT74</accession>
<feature type="signal peptide" evidence="1">
    <location>
        <begin position="1"/>
        <end position="21"/>
    </location>
</feature>
<dbReference type="EMBL" id="JAKLTR010000009">
    <property type="protein sequence ID" value="MCG2615541.1"/>
    <property type="molecule type" value="Genomic_DNA"/>
</dbReference>
<gene>
    <name evidence="2" type="ORF">LZZ85_14670</name>
</gene>
<sequence length="113" mass="12886">MKKYLLGVAAIAMAISLSAFTAPKKTRVKNSKGSWDLWWYKIKPGYGTGSFFHNTMVEFITISPYMPEYICPTFPWSYKCTIGFDPSEVDETTNDLRPGYREPEAIGEMRPTI</sequence>
<comment type="caution">
    <text evidence="2">The sequence shown here is derived from an EMBL/GenBank/DDBJ whole genome shotgun (WGS) entry which is preliminary data.</text>
</comment>
<keyword evidence="1" id="KW-0732">Signal</keyword>
<evidence type="ECO:0000313" key="3">
    <source>
        <dbReference type="Proteomes" id="UP001165367"/>
    </source>
</evidence>
<proteinExistence type="predicted"/>
<name>A0ABS9KT74_9BACT</name>
<organism evidence="2 3">
    <name type="scientific">Terrimonas ginsenosidimutans</name>
    <dbReference type="NCBI Taxonomy" id="2908004"/>
    <lineage>
        <taxon>Bacteria</taxon>
        <taxon>Pseudomonadati</taxon>
        <taxon>Bacteroidota</taxon>
        <taxon>Chitinophagia</taxon>
        <taxon>Chitinophagales</taxon>
        <taxon>Chitinophagaceae</taxon>
        <taxon>Terrimonas</taxon>
    </lineage>
</organism>
<dbReference type="Proteomes" id="UP001165367">
    <property type="component" value="Unassembled WGS sequence"/>
</dbReference>
<reference evidence="2" key="1">
    <citation type="submission" date="2022-01" db="EMBL/GenBank/DDBJ databases">
        <authorList>
            <person name="Jo J.-H."/>
            <person name="Im W.-T."/>
        </authorList>
    </citation>
    <scope>NUCLEOTIDE SEQUENCE</scope>
    <source>
        <strain evidence="2">NA20</strain>
    </source>
</reference>